<feature type="compositionally biased region" description="Basic and acidic residues" evidence="1">
    <location>
        <begin position="13"/>
        <end position="35"/>
    </location>
</feature>
<name>A0A090QMB4_9GAMM</name>
<evidence type="ECO:0000313" key="2">
    <source>
        <dbReference type="EMBL" id="GAL02944.1"/>
    </source>
</evidence>
<protein>
    <submittedName>
        <fullName evidence="2">Uncharacterized protein</fullName>
    </submittedName>
</protein>
<dbReference type="EMBL" id="BBMN01000001">
    <property type="protein sequence ID" value="GAL02944.1"/>
    <property type="molecule type" value="Genomic_DNA"/>
</dbReference>
<dbReference type="Proteomes" id="UP000029227">
    <property type="component" value="Unassembled WGS sequence"/>
</dbReference>
<proteinExistence type="predicted"/>
<feature type="region of interest" description="Disordered" evidence="1">
    <location>
        <begin position="1"/>
        <end position="46"/>
    </location>
</feature>
<evidence type="ECO:0000313" key="3">
    <source>
        <dbReference type="Proteomes" id="UP000029227"/>
    </source>
</evidence>
<dbReference type="eggNOG" id="ENOG5033CNZ">
    <property type="taxonomic scope" value="Bacteria"/>
</dbReference>
<reference evidence="2 3" key="1">
    <citation type="journal article" date="2014" name="Genome Announc.">
        <title>Draft Genome Sequences of Two Vibrionaceae Species, Vibrio ponticus C121 and Photobacterium aphoticum C119, Isolated as Coral Reef Microbiota.</title>
        <authorList>
            <person name="Al-saari N."/>
            <person name="Meirelles P.M."/>
            <person name="Mino S."/>
            <person name="Suda W."/>
            <person name="Oshima K."/>
            <person name="Hattori M."/>
            <person name="Ohkuma M."/>
            <person name="Thompson F.L."/>
            <person name="Gomez-Gil B."/>
            <person name="Sawabe T."/>
            <person name="Sawabe T."/>
        </authorList>
    </citation>
    <scope>NUCLEOTIDE SEQUENCE [LARGE SCALE GENOMIC DNA]</scope>
    <source>
        <strain evidence="2 3">JCM 19237</strain>
    </source>
</reference>
<accession>A0A090QMB4</accession>
<dbReference type="STRING" id="754436.JCM19237_5837"/>
<sequence>METEKQTVAPTETTRDNAIEGEVLERHTEQDERDFLNGLDDDFDPTVADTKEQQAELENEAAAGMVFIGMMTIEQTMKTMVHKDFKFDPEQAENVATKVAPLIVKYGGNPPPWLAKYMDEIMAVAAIGMLGISSFMQIKHLKAEDRKAEQAKRDAKEGSAEGNA</sequence>
<dbReference type="AlphaFoldDB" id="A0A090QMB4"/>
<comment type="caution">
    <text evidence="2">The sequence shown here is derived from an EMBL/GenBank/DDBJ whole genome shotgun (WGS) entry which is preliminary data.</text>
</comment>
<organism evidence="2 3">
    <name type="scientific">Photobacterium aphoticum</name>
    <dbReference type="NCBI Taxonomy" id="754436"/>
    <lineage>
        <taxon>Bacteria</taxon>
        <taxon>Pseudomonadati</taxon>
        <taxon>Pseudomonadota</taxon>
        <taxon>Gammaproteobacteria</taxon>
        <taxon>Vibrionales</taxon>
        <taxon>Vibrionaceae</taxon>
        <taxon>Photobacterium</taxon>
    </lineage>
</organism>
<feature type="region of interest" description="Disordered" evidence="1">
    <location>
        <begin position="143"/>
        <end position="164"/>
    </location>
</feature>
<feature type="compositionally biased region" description="Polar residues" evidence="1">
    <location>
        <begin position="1"/>
        <end position="12"/>
    </location>
</feature>
<evidence type="ECO:0000256" key="1">
    <source>
        <dbReference type="SAM" id="MobiDB-lite"/>
    </source>
</evidence>
<gene>
    <name evidence="2" type="ORF">JCM19237_5837</name>
</gene>